<evidence type="ECO:0008006" key="3">
    <source>
        <dbReference type="Google" id="ProtNLM"/>
    </source>
</evidence>
<sequence>METSDAREIKEQELTSRKAVLHFIRHGEAEYKKVEDYEGNLTEKGRQQARQAGEKLFNDLSDGAVVAFHSSSRLRTIQTAQEIQAEVAELVRKSGKNIVLHNERPKAFSRLAVSDKATEEWLNVLFKGQNPLDYFLDNPTEAVEKSRENFNSYLSKLANFAKKLSPQGPDVHIVVITHTGPSEVLIQGLTGQRPEGSLVNCEEFKISLPVSGQEPTLIYKGLRLEIKNP</sequence>
<evidence type="ECO:0000313" key="2">
    <source>
        <dbReference type="Proteomes" id="UP000034601"/>
    </source>
</evidence>
<comment type="caution">
    <text evidence="1">The sequence shown here is derived from an EMBL/GenBank/DDBJ whole genome shotgun (WGS) entry which is preliminary data.</text>
</comment>
<dbReference type="AlphaFoldDB" id="A0A0G0U025"/>
<dbReference type="InterPro" id="IPR029033">
    <property type="entry name" value="His_PPase_superfam"/>
</dbReference>
<dbReference type="PANTHER" id="PTHR48100">
    <property type="entry name" value="BROAD-SPECIFICITY PHOSPHATASE YOR283W-RELATED"/>
    <property type="match status" value="1"/>
</dbReference>
<organism evidence="1 2">
    <name type="scientific">Candidatus Daviesbacteria bacterium GW2011_GWA2_40_9</name>
    <dbReference type="NCBI Taxonomy" id="1618424"/>
    <lineage>
        <taxon>Bacteria</taxon>
        <taxon>Candidatus Daviesiibacteriota</taxon>
    </lineage>
</organism>
<dbReference type="EMBL" id="LCAB01000012">
    <property type="protein sequence ID" value="KKR82504.1"/>
    <property type="molecule type" value="Genomic_DNA"/>
</dbReference>
<dbReference type="Proteomes" id="UP000034601">
    <property type="component" value="Unassembled WGS sequence"/>
</dbReference>
<dbReference type="PANTHER" id="PTHR48100:SF1">
    <property type="entry name" value="HISTIDINE PHOSPHATASE FAMILY PROTEIN-RELATED"/>
    <property type="match status" value="1"/>
</dbReference>
<dbReference type="SUPFAM" id="SSF53254">
    <property type="entry name" value="Phosphoglycerate mutase-like"/>
    <property type="match status" value="1"/>
</dbReference>
<name>A0A0G0U025_9BACT</name>
<dbReference type="InterPro" id="IPR050275">
    <property type="entry name" value="PGM_Phosphatase"/>
</dbReference>
<protein>
    <recommendedName>
        <fullName evidence="3">Phosphoglycerate mutase</fullName>
    </recommendedName>
</protein>
<reference evidence="1 2" key="1">
    <citation type="journal article" date="2015" name="Nature">
        <title>rRNA introns, odd ribosomes, and small enigmatic genomes across a large radiation of phyla.</title>
        <authorList>
            <person name="Brown C.T."/>
            <person name="Hug L.A."/>
            <person name="Thomas B.C."/>
            <person name="Sharon I."/>
            <person name="Castelle C.J."/>
            <person name="Singh A."/>
            <person name="Wilkins M.J."/>
            <person name="Williams K.H."/>
            <person name="Banfield J.F."/>
        </authorList>
    </citation>
    <scope>NUCLEOTIDE SEQUENCE [LARGE SCALE GENOMIC DNA]</scope>
</reference>
<dbReference type="Gene3D" id="3.40.50.1240">
    <property type="entry name" value="Phosphoglycerate mutase-like"/>
    <property type="match status" value="1"/>
</dbReference>
<dbReference type="InterPro" id="IPR013078">
    <property type="entry name" value="His_Pase_superF_clade-1"/>
</dbReference>
<evidence type="ECO:0000313" key="1">
    <source>
        <dbReference type="EMBL" id="KKR82504.1"/>
    </source>
</evidence>
<dbReference type="GO" id="GO:0016791">
    <property type="term" value="F:phosphatase activity"/>
    <property type="evidence" value="ECO:0007669"/>
    <property type="project" value="TreeGrafter"/>
</dbReference>
<accession>A0A0G0U025</accession>
<dbReference type="GO" id="GO:0005737">
    <property type="term" value="C:cytoplasm"/>
    <property type="evidence" value="ECO:0007669"/>
    <property type="project" value="TreeGrafter"/>
</dbReference>
<dbReference type="CDD" id="cd07040">
    <property type="entry name" value="HP"/>
    <property type="match status" value="1"/>
</dbReference>
<dbReference type="SMART" id="SM00855">
    <property type="entry name" value="PGAM"/>
    <property type="match status" value="1"/>
</dbReference>
<dbReference type="Pfam" id="PF00300">
    <property type="entry name" value="His_Phos_1"/>
    <property type="match status" value="1"/>
</dbReference>
<proteinExistence type="predicted"/>
<gene>
    <name evidence="1" type="ORF">UU29_C0012G0042</name>
</gene>